<dbReference type="AlphaFoldDB" id="A0A6C0BZ97"/>
<dbReference type="EMBL" id="MN739300">
    <property type="protein sequence ID" value="QHS97506.1"/>
    <property type="molecule type" value="Genomic_DNA"/>
</dbReference>
<feature type="region of interest" description="Disordered" evidence="1">
    <location>
        <begin position="768"/>
        <end position="802"/>
    </location>
</feature>
<evidence type="ECO:0000256" key="1">
    <source>
        <dbReference type="SAM" id="MobiDB-lite"/>
    </source>
</evidence>
<evidence type="ECO:0000256" key="2">
    <source>
        <dbReference type="SAM" id="Phobius"/>
    </source>
</evidence>
<evidence type="ECO:0000313" key="3">
    <source>
        <dbReference type="EMBL" id="QHS97506.1"/>
    </source>
</evidence>
<feature type="compositionally biased region" description="Low complexity" evidence="1">
    <location>
        <begin position="628"/>
        <end position="654"/>
    </location>
</feature>
<sequence>MSSERVSKKYGQLIVGDTSVEKALAAPTVAVTELPLFVPPRVPNKCTRPCASDENSTNTAGGTVGGFMAVPIVGARFSDDPSKIKTKDEIRKYCESVCTSQILLIIDTGSEGYFVQDDTGCEGSPPVPQFLKFCGIDDMKNNVPADGMSLTVGRMDKDDSADFVIEHPLEWFLQPPSTIPAGGVVVSPPTERSQTIVVGNAFLQSVAVTWNATRQTIAFSNLDQQGHRCASHMYETPSKKQQAKNIARFASERRGYAKPQGVRWKHNVSLSGEELTFAGGSGQEPILDTTIDLRFMKKTENTAPNNNGDAVLSLETTNPSELTEICLDATVTLQDGSTTQVCQPIDTGSGVNLIAEPKVRQTQSVSSPCLGGGTVASVFKNVQGARASVKSCGDVSQAKCTQGCCETCCLPEGTTGDTPIKCSVTFCTGMMSYDPLYTKLHFPLENGTQNLKQLKTYVGSATTRCLAVPLTGVWGFWFWTQTLKEGDTTTQVSTGLPYYMLSHLGVSDPKYTNFTIKVWRNDLDQAKDSVRVGTRTMSALQRYQASRKTPTWYQENQLDAEANVSPSSAPTPAPFFNPGAPSGPSLYAPFSYVAPGASTLSPTESPTAPPSPSVFPPSPESFPPTQPPFSAAPASPPSSGFTYPPTSSASSPTSGVYPIPSTVSGNNINLHISNTNSNMNSNKLPSQLSQEEQPSHTPRAQALRSSQTKDRKQTSEVLPTRIKIDITAAPPSPFKGWPWIVIGSIVFFLLLAVILLLLWRRDAAKANNPSYSAAPSANSGAKPSTFPPLAPSPVTPSNESNV</sequence>
<name>A0A6C0BZ97_9ZZZZ</name>
<feature type="compositionally biased region" description="Polar residues" evidence="1">
    <location>
        <begin position="668"/>
        <end position="706"/>
    </location>
</feature>
<feature type="compositionally biased region" description="Pro residues" evidence="1">
    <location>
        <begin position="607"/>
        <end position="627"/>
    </location>
</feature>
<keyword evidence="2" id="KW-0472">Membrane</keyword>
<feature type="transmembrane region" description="Helical" evidence="2">
    <location>
        <begin position="737"/>
        <end position="759"/>
    </location>
</feature>
<proteinExistence type="predicted"/>
<feature type="compositionally biased region" description="Low complexity" evidence="1">
    <location>
        <begin position="768"/>
        <end position="781"/>
    </location>
</feature>
<feature type="compositionally biased region" description="Pro residues" evidence="1">
    <location>
        <begin position="785"/>
        <end position="794"/>
    </location>
</feature>
<reference evidence="3" key="1">
    <citation type="journal article" date="2020" name="Nature">
        <title>Giant virus diversity and host interactions through global metagenomics.</title>
        <authorList>
            <person name="Schulz F."/>
            <person name="Roux S."/>
            <person name="Paez-Espino D."/>
            <person name="Jungbluth S."/>
            <person name="Walsh D.A."/>
            <person name="Denef V.J."/>
            <person name="McMahon K.D."/>
            <person name="Konstantinidis K.T."/>
            <person name="Eloe-Fadrosh E.A."/>
            <person name="Kyrpides N.C."/>
            <person name="Woyke T."/>
        </authorList>
    </citation>
    <scope>NUCLEOTIDE SEQUENCE</scope>
    <source>
        <strain evidence="3">GVMAG-M-3300020182-33</strain>
    </source>
</reference>
<keyword evidence="2" id="KW-1133">Transmembrane helix</keyword>
<feature type="region of interest" description="Disordered" evidence="1">
    <location>
        <begin position="668"/>
        <end position="716"/>
    </location>
</feature>
<organism evidence="3">
    <name type="scientific">viral metagenome</name>
    <dbReference type="NCBI Taxonomy" id="1070528"/>
    <lineage>
        <taxon>unclassified sequences</taxon>
        <taxon>metagenomes</taxon>
        <taxon>organismal metagenomes</taxon>
    </lineage>
</organism>
<protein>
    <submittedName>
        <fullName evidence="3">Uncharacterized protein</fullName>
    </submittedName>
</protein>
<feature type="region of interest" description="Disordered" evidence="1">
    <location>
        <begin position="598"/>
        <end position="655"/>
    </location>
</feature>
<accession>A0A6C0BZ97</accession>
<keyword evidence="2" id="KW-0812">Transmembrane</keyword>